<name>A0A9J5X358_SOLCO</name>
<reference evidence="1 2" key="1">
    <citation type="submission" date="2020-09" db="EMBL/GenBank/DDBJ databases">
        <title>De no assembly of potato wild relative species, Solanum commersonii.</title>
        <authorList>
            <person name="Cho K."/>
        </authorList>
    </citation>
    <scope>NUCLEOTIDE SEQUENCE [LARGE SCALE GENOMIC DNA]</scope>
    <source>
        <strain evidence="1">LZ3.2</strain>
        <tissue evidence="1">Leaf</tissue>
    </source>
</reference>
<dbReference type="InterPro" id="IPR032675">
    <property type="entry name" value="LRR_dom_sf"/>
</dbReference>
<dbReference type="EMBL" id="JACXVP010000010">
    <property type="protein sequence ID" value="KAG5582555.1"/>
    <property type="molecule type" value="Genomic_DNA"/>
</dbReference>
<accession>A0A9J5X358</accession>
<dbReference type="SUPFAM" id="SSF52047">
    <property type="entry name" value="RNI-like"/>
    <property type="match status" value="1"/>
</dbReference>
<organism evidence="1 2">
    <name type="scientific">Solanum commersonii</name>
    <name type="common">Commerson's wild potato</name>
    <name type="synonym">Commerson's nightshade</name>
    <dbReference type="NCBI Taxonomy" id="4109"/>
    <lineage>
        <taxon>Eukaryota</taxon>
        <taxon>Viridiplantae</taxon>
        <taxon>Streptophyta</taxon>
        <taxon>Embryophyta</taxon>
        <taxon>Tracheophyta</taxon>
        <taxon>Spermatophyta</taxon>
        <taxon>Magnoliopsida</taxon>
        <taxon>eudicotyledons</taxon>
        <taxon>Gunneridae</taxon>
        <taxon>Pentapetalae</taxon>
        <taxon>asterids</taxon>
        <taxon>lamiids</taxon>
        <taxon>Solanales</taxon>
        <taxon>Solanaceae</taxon>
        <taxon>Solanoideae</taxon>
        <taxon>Solaneae</taxon>
        <taxon>Solanum</taxon>
    </lineage>
</organism>
<protein>
    <submittedName>
        <fullName evidence="1">Uncharacterized protein</fullName>
    </submittedName>
</protein>
<dbReference type="AlphaFoldDB" id="A0A9J5X358"/>
<evidence type="ECO:0000313" key="2">
    <source>
        <dbReference type="Proteomes" id="UP000824120"/>
    </source>
</evidence>
<gene>
    <name evidence="1" type="ORF">H5410_053182</name>
</gene>
<evidence type="ECO:0000313" key="1">
    <source>
        <dbReference type="EMBL" id="KAG5582555.1"/>
    </source>
</evidence>
<dbReference type="OrthoDB" id="1305252at2759"/>
<sequence>MHGITEVTQEFYGSSSSKKPFNSLVELRFEDMPEWKQWYVLGSGEFPILEYLSIEKCRKLPENLCSLTELRISETPLFDEAQMLRSQLEGMKQIVKLEICDCNSLTSLALIYRF</sequence>
<keyword evidence="2" id="KW-1185">Reference proteome</keyword>
<dbReference type="Gene3D" id="3.80.10.10">
    <property type="entry name" value="Ribonuclease Inhibitor"/>
    <property type="match status" value="1"/>
</dbReference>
<dbReference type="Proteomes" id="UP000824120">
    <property type="component" value="Chromosome 10"/>
</dbReference>
<proteinExistence type="predicted"/>
<comment type="caution">
    <text evidence="1">The sequence shown here is derived from an EMBL/GenBank/DDBJ whole genome shotgun (WGS) entry which is preliminary data.</text>
</comment>